<dbReference type="InterPro" id="IPR038112">
    <property type="entry name" value="Receptor_IA-2_ectodomain_sf"/>
</dbReference>
<evidence type="ECO:0000313" key="1">
    <source>
        <dbReference type="EMBL" id="GFS10140.1"/>
    </source>
</evidence>
<dbReference type="Proteomes" id="UP000762676">
    <property type="component" value="Unassembled WGS sequence"/>
</dbReference>
<name>A0AAV4IJI4_9GAST</name>
<proteinExistence type="predicted"/>
<accession>A0AAV4IJI4</accession>
<dbReference type="EMBL" id="BMAT01009626">
    <property type="protein sequence ID" value="GFS10140.1"/>
    <property type="molecule type" value="Genomic_DNA"/>
</dbReference>
<keyword evidence="2" id="KW-1185">Reference proteome</keyword>
<evidence type="ECO:0000313" key="2">
    <source>
        <dbReference type="Proteomes" id="UP000762676"/>
    </source>
</evidence>
<gene>
    <name evidence="1" type="ORF">ElyMa_004800400</name>
</gene>
<dbReference type="AlphaFoldDB" id="A0AAV4IJI4"/>
<sequence>MKAKQKCGLARPRVDLETARQFVRNLTQVLKLPPGLIYQMRVDPDGAITLMLNPDPEGVWDTEKLAKDAKAANDKLKAMGGITVQSSGFGQYNLLHQPPSIHLKLKKETCGVLSKSA</sequence>
<protein>
    <submittedName>
        <fullName evidence="1">Uncharacterized protein</fullName>
    </submittedName>
</protein>
<dbReference type="Gene3D" id="3.30.70.2470">
    <property type="entry name" value="Protein-tyrosine phosphatase receptor IA-2 ectodomain"/>
    <property type="match status" value="1"/>
</dbReference>
<reference evidence="1 2" key="1">
    <citation type="journal article" date="2021" name="Elife">
        <title>Chloroplast acquisition without the gene transfer in kleptoplastic sea slugs, Plakobranchus ocellatus.</title>
        <authorList>
            <person name="Maeda T."/>
            <person name="Takahashi S."/>
            <person name="Yoshida T."/>
            <person name="Shimamura S."/>
            <person name="Takaki Y."/>
            <person name="Nagai Y."/>
            <person name="Toyoda A."/>
            <person name="Suzuki Y."/>
            <person name="Arimoto A."/>
            <person name="Ishii H."/>
            <person name="Satoh N."/>
            <person name="Nishiyama T."/>
            <person name="Hasebe M."/>
            <person name="Maruyama T."/>
            <person name="Minagawa J."/>
            <person name="Obokata J."/>
            <person name="Shigenobu S."/>
        </authorList>
    </citation>
    <scope>NUCLEOTIDE SEQUENCE [LARGE SCALE GENOMIC DNA]</scope>
</reference>
<comment type="caution">
    <text evidence="1">The sequence shown here is derived from an EMBL/GenBank/DDBJ whole genome shotgun (WGS) entry which is preliminary data.</text>
</comment>
<organism evidence="1 2">
    <name type="scientific">Elysia marginata</name>
    <dbReference type="NCBI Taxonomy" id="1093978"/>
    <lineage>
        <taxon>Eukaryota</taxon>
        <taxon>Metazoa</taxon>
        <taxon>Spiralia</taxon>
        <taxon>Lophotrochozoa</taxon>
        <taxon>Mollusca</taxon>
        <taxon>Gastropoda</taxon>
        <taxon>Heterobranchia</taxon>
        <taxon>Euthyneura</taxon>
        <taxon>Panpulmonata</taxon>
        <taxon>Sacoglossa</taxon>
        <taxon>Placobranchoidea</taxon>
        <taxon>Plakobranchidae</taxon>
        <taxon>Elysia</taxon>
    </lineage>
</organism>